<reference evidence="1" key="1">
    <citation type="submission" date="2022-03" db="EMBL/GenBank/DDBJ databases">
        <authorList>
            <person name="Alioto T."/>
            <person name="Alioto T."/>
            <person name="Gomez Garrido J."/>
        </authorList>
    </citation>
    <scope>NUCLEOTIDE SEQUENCE</scope>
</reference>
<accession>A0AAD1VJX7</accession>
<evidence type="ECO:0000313" key="2">
    <source>
        <dbReference type="Proteomes" id="UP001295444"/>
    </source>
</evidence>
<dbReference type="Proteomes" id="UP001295444">
    <property type="component" value="Chromosome 01"/>
</dbReference>
<evidence type="ECO:0000313" key="1">
    <source>
        <dbReference type="EMBL" id="CAH2218837.1"/>
    </source>
</evidence>
<proteinExistence type="predicted"/>
<sequence>MEGRMKYAMPYLPAAQGECDREGVFAIEDRLNLISEKPKEGDSRVQIWR</sequence>
<organism evidence="1 2">
    <name type="scientific">Pelobates cultripes</name>
    <name type="common">Western spadefoot toad</name>
    <dbReference type="NCBI Taxonomy" id="61616"/>
    <lineage>
        <taxon>Eukaryota</taxon>
        <taxon>Metazoa</taxon>
        <taxon>Chordata</taxon>
        <taxon>Craniata</taxon>
        <taxon>Vertebrata</taxon>
        <taxon>Euteleostomi</taxon>
        <taxon>Amphibia</taxon>
        <taxon>Batrachia</taxon>
        <taxon>Anura</taxon>
        <taxon>Pelobatoidea</taxon>
        <taxon>Pelobatidae</taxon>
        <taxon>Pelobates</taxon>
    </lineage>
</organism>
<gene>
    <name evidence="1" type="ORF">PECUL_23A014809</name>
</gene>
<protein>
    <submittedName>
        <fullName evidence="1">Uncharacterized protein</fullName>
    </submittedName>
</protein>
<keyword evidence="2" id="KW-1185">Reference proteome</keyword>
<dbReference type="AlphaFoldDB" id="A0AAD1VJX7"/>
<dbReference type="EMBL" id="OW240912">
    <property type="protein sequence ID" value="CAH2218837.1"/>
    <property type="molecule type" value="Genomic_DNA"/>
</dbReference>
<name>A0AAD1VJX7_PELCU</name>